<evidence type="ECO:0000313" key="3">
    <source>
        <dbReference type="Proteomes" id="UP000020406"/>
    </source>
</evidence>
<dbReference type="Proteomes" id="UP001430701">
    <property type="component" value="Unassembled WGS sequence"/>
</dbReference>
<protein>
    <submittedName>
        <fullName evidence="1">Uncharacterized protein</fullName>
    </submittedName>
</protein>
<proteinExistence type="predicted"/>
<dbReference type="EMBL" id="JAJPPU010000001">
    <property type="protein sequence ID" value="MCD8472069.1"/>
    <property type="molecule type" value="Genomic_DNA"/>
</dbReference>
<evidence type="ECO:0000313" key="2">
    <source>
        <dbReference type="EMBL" id="MCD8472069.1"/>
    </source>
</evidence>
<evidence type="ECO:0000313" key="1">
    <source>
        <dbReference type="EMBL" id="EWS78241.1"/>
    </source>
</evidence>
<keyword evidence="4" id="KW-1185">Reference proteome</keyword>
<dbReference type="PATRIC" id="fig|1444770.3.peg.1658"/>
<dbReference type="EMBL" id="JDSQ01000009">
    <property type="protein sequence ID" value="EWS78241.1"/>
    <property type="molecule type" value="Genomic_DNA"/>
</dbReference>
<dbReference type="RefSeq" id="WP_038271196.1">
    <property type="nucleotide sequence ID" value="NZ_CP053627.1"/>
</dbReference>
<dbReference type="GeneID" id="68901080"/>
<name>Z9JK77_9GAMM</name>
<reference evidence="1 3" key="1">
    <citation type="journal article" date="2014" name="Genome Announc.">
        <title>Draft Genome Sequence of Xylella fastidiosa Pear Leaf Scorch Strain in Taiwan.</title>
        <authorList>
            <person name="Su C.C."/>
            <person name="Deng W.L."/>
            <person name="Jan F.J."/>
            <person name="Chang C.J."/>
            <person name="Huang H."/>
            <person name="Chen J."/>
        </authorList>
    </citation>
    <scope>NUCLEOTIDE SEQUENCE [LARGE SCALE GENOMIC DNA]</scope>
    <source>
        <strain evidence="1 3">PLS229</strain>
    </source>
</reference>
<reference evidence="2" key="2">
    <citation type="submission" date="2021-11" db="EMBL/GenBank/DDBJ databases">
        <title>Genome sequence of Xylella taiwanensis PLS432.</title>
        <authorList>
            <person name="Weng L.-W."/>
            <person name="Su C.-C."/>
            <person name="Tsai C.-W."/>
            <person name="Kuo C.-H."/>
        </authorList>
    </citation>
    <scope>NUCLEOTIDE SEQUENCE</scope>
    <source>
        <strain evidence="2">PLS432</strain>
    </source>
</reference>
<dbReference type="AlphaFoldDB" id="Z9JK77"/>
<evidence type="ECO:0000313" key="4">
    <source>
        <dbReference type="Proteomes" id="UP001430701"/>
    </source>
</evidence>
<organism evidence="1 3">
    <name type="scientific">Xylella taiwanensis</name>
    <dbReference type="NCBI Taxonomy" id="1444770"/>
    <lineage>
        <taxon>Bacteria</taxon>
        <taxon>Pseudomonadati</taxon>
        <taxon>Pseudomonadota</taxon>
        <taxon>Gammaproteobacteria</taxon>
        <taxon>Lysobacterales</taxon>
        <taxon>Lysobacteraceae</taxon>
        <taxon>Xylella</taxon>
    </lineage>
</organism>
<gene>
    <name evidence="1" type="ORF">AF72_06975</name>
    <name evidence="2" type="ORF">LPH55_00940</name>
</gene>
<accession>Z9JK77</accession>
<comment type="caution">
    <text evidence="1">The sequence shown here is derived from an EMBL/GenBank/DDBJ whole genome shotgun (WGS) entry which is preliminary data.</text>
</comment>
<dbReference type="Proteomes" id="UP000020406">
    <property type="component" value="Unassembled WGS sequence"/>
</dbReference>
<sequence>MSACGSFLDAATGTMNEDAEVFWMGSMQRFQRLLPVIDCMIRMQQASGAVVLMDDVLGDG</sequence>
<dbReference type="KEGG" id="xtw:AB672_07220"/>